<sequence>MNTPISLERYPRDGPPQVCGALTVHQGEEVFTWRMGQRYFSYVRMVVEDALGAVYIGKFKHEVGLPRSLDELAGIKRIFVDDYLDLNMTRPYLMTGGLYFKAPNLFAYAENGFRKRMQRELDVCEFLRTRPHPHLAAYYGYQEDRDGIPGLCFKRYECTLLEKVNPRRLDRSSFRMSSRNLVTADMRERLAGIRSAIEHLHAHGIVHNDVNPTTIMLDENGTFVLISFGSCRNIGEPMGRPIDGMRQAYGWHESYARTAVEQHDLDAFRNLEEWLVGPRLARGNCFTQRIPRGALGAEAGCHCCGQYHAY</sequence>
<dbReference type="OrthoDB" id="4062651at2759"/>
<dbReference type="STRING" id="1810919.A0A3D8QH37"/>
<evidence type="ECO:0000259" key="1">
    <source>
        <dbReference type="PROSITE" id="PS50011"/>
    </source>
</evidence>
<dbReference type="Proteomes" id="UP000256690">
    <property type="component" value="Unassembled WGS sequence"/>
</dbReference>
<dbReference type="GO" id="GO:0004672">
    <property type="term" value="F:protein kinase activity"/>
    <property type="evidence" value="ECO:0007669"/>
    <property type="project" value="InterPro"/>
</dbReference>
<dbReference type="EMBL" id="PVWQ01000017">
    <property type="protein sequence ID" value="RDW61115.1"/>
    <property type="molecule type" value="Genomic_DNA"/>
</dbReference>
<proteinExistence type="predicted"/>
<dbReference type="GO" id="GO:0005524">
    <property type="term" value="F:ATP binding"/>
    <property type="evidence" value="ECO:0007669"/>
    <property type="project" value="InterPro"/>
</dbReference>
<dbReference type="Pfam" id="PF00069">
    <property type="entry name" value="Pkinase"/>
    <property type="match status" value="1"/>
</dbReference>
<accession>A0A3D8QH37</accession>
<keyword evidence="3" id="KW-1185">Reference proteome</keyword>
<dbReference type="GeneID" id="38120983"/>
<organism evidence="2 3">
    <name type="scientific">Aspergillus mulundensis</name>
    <dbReference type="NCBI Taxonomy" id="1810919"/>
    <lineage>
        <taxon>Eukaryota</taxon>
        <taxon>Fungi</taxon>
        <taxon>Dikarya</taxon>
        <taxon>Ascomycota</taxon>
        <taxon>Pezizomycotina</taxon>
        <taxon>Eurotiomycetes</taxon>
        <taxon>Eurotiomycetidae</taxon>
        <taxon>Eurotiales</taxon>
        <taxon>Aspergillaceae</taxon>
        <taxon>Aspergillus</taxon>
        <taxon>Aspergillus subgen. Nidulantes</taxon>
    </lineage>
</organism>
<name>A0A3D8QH37_9EURO</name>
<protein>
    <recommendedName>
        <fullName evidence="1">Protein kinase domain-containing protein</fullName>
    </recommendedName>
</protein>
<dbReference type="AlphaFoldDB" id="A0A3D8QH37"/>
<gene>
    <name evidence="2" type="ORF">DSM5745_10613</name>
</gene>
<feature type="domain" description="Protein kinase" evidence="1">
    <location>
        <begin position="40"/>
        <end position="310"/>
    </location>
</feature>
<dbReference type="InterPro" id="IPR000719">
    <property type="entry name" value="Prot_kinase_dom"/>
</dbReference>
<dbReference type="Gene3D" id="1.10.510.10">
    <property type="entry name" value="Transferase(Phosphotransferase) domain 1"/>
    <property type="match status" value="1"/>
</dbReference>
<dbReference type="InterPro" id="IPR011009">
    <property type="entry name" value="Kinase-like_dom_sf"/>
</dbReference>
<dbReference type="RefSeq" id="XP_026598647.1">
    <property type="nucleotide sequence ID" value="XM_026752629.1"/>
</dbReference>
<evidence type="ECO:0000313" key="2">
    <source>
        <dbReference type="EMBL" id="RDW61115.1"/>
    </source>
</evidence>
<reference evidence="2 3" key="1">
    <citation type="journal article" date="2018" name="IMA Fungus">
        <title>IMA Genome-F 9: Draft genome sequence of Annulohypoxylon stygium, Aspergillus mulundensis, Berkeleyomyces basicola (syn. Thielaviopsis basicola), Ceratocystis smalleyi, two Cercospora beticola strains, Coleophoma cylindrospora, Fusarium fracticaudum, Phialophora cf. hyalina, and Morchella septimelata.</title>
        <authorList>
            <person name="Wingfield B.D."/>
            <person name="Bills G.F."/>
            <person name="Dong Y."/>
            <person name="Huang W."/>
            <person name="Nel W.J."/>
            <person name="Swalarsk-Parry B.S."/>
            <person name="Vaghefi N."/>
            <person name="Wilken P.M."/>
            <person name="An Z."/>
            <person name="de Beer Z.W."/>
            <person name="De Vos L."/>
            <person name="Chen L."/>
            <person name="Duong T.A."/>
            <person name="Gao Y."/>
            <person name="Hammerbacher A."/>
            <person name="Kikkert J.R."/>
            <person name="Li Y."/>
            <person name="Li H."/>
            <person name="Li K."/>
            <person name="Li Q."/>
            <person name="Liu X."/>
            <person name="Ma X."/>
            <person name="Naidoo K."/>
            <person name="Pethybridge S.J."/>
            <person name="Sun J."/>
            <person name="Steenkamp E.T."/>
            <person name="van der Nest M.A."/>
            <person name="van Wyk S."/>
            <person name="Wingfield M.J."/>
            <person name="Xiong C."/>
            <person name="Yue Q."/>
            <person name="Zhang X."/>
        </authorList>
    </citation>
    <scope>NUCLEOTIDE SEQUENCE [LARGE SCALE GENOMIC DNA]</scope>
    <source>
        <strain evidence="2 3">DSM 5745</strain>
    </source>
</reference>
<comment type="caution">
    <text evidence="2">The sequence shown here is derived from an EMBL/GenBank/DDBJ whole genome shotgun (WGS) entry which is preliminary data.</text>
</comment>
<evidence type="ECO:0000313" key="3">
    <source>
        <dbReference type="Proteomes" id="UP000256690"/>
    </source>
</evidence>
<dbReference type="SUPFAM" id="SSF56112">
    <property type="entry name" value="Protein kinase-like (PK-like)"/>
    <property type="match status" value="1"/>
</dbReference>
<dbReference type="PROSITE" id="PS50011">
    <property type="entry name" value="PROTEIN_KINASE_DOM"/>
    <property type="match status" value="1"/>
</dbReference>